<feature type="region of interest" description="Disordered" evidence="1">
    <location>
        <begin position="1"/>
        <end position="40"/>
    </location>
</feature>
<feature type="region of interest" description="Disordered" evidence="1">
    <location>
        <begin position="149"/>
        <end position="183"/>
    </location>
</feature>
<feature type="compositionally biased region" description="Basic and acidic residues" evidence="1">
    <location>
        <begin position="17"/>
        <end position="30"/>
    </location>
</feature>
<evidence type="ECO:0000313" key="3">
    <source>
        <dbReference type="EMBL" id="PNH11719.1"/>
    </source>
</evidence>
<protein>
    <submittedName>
        <fullName evidence="3">Protein Red</fullName>
    </submittedName>
</protein>
<gene>
    <name evidence="3" type="ORF">TSOC_001419</name>
</gene>
<reference evidence="3 4" key="1">
    <citation type="journal article" date="2017" name="Mol. Biol. Evol.">
        <title>The 4-celled Tetrabaena socialis nuclear genome reveals the essential components for genetic control of cell number at the origin of multicellularity in the volvocine lineage.</title>
        <authorList>
            <person name="Featherston J."/>
            <person name="Arakaki Y."/>
            <person name="Hanschen E.R."/>
            <person name="Ferris P.J."/>
            <person name="Michod R.E."/>
            <person name="Olson B.J.S.C."/>
            <person name="Nozaki H."/>
            <person name="Durand P.M."/>
        </authorList>
    </citation>
    <scope>NUCLEOTIDE SEQUENCE [LARGE SCALE GENOMIC DNA]</scope>
    <source>
        <strain evidence="3 4">NIES-571</strain>
    </source>
</reference>
<accession>A0A2J8AGR9</accession>
<evidence type="ECO:0000313" key="4">
    <source>
        <dbReference type="Proteomes" id="UP000236333"/>
    </source>
</evidence>
<dbReference type="InterPro" id="IPR012492">
    <property type="entry name" value="RED_C"/>
</dbReference>
<sequence>MCLTAPAAAANAYGTGEEPRWRSSRPKDPQARAVDPEADEDAYAECYPGMAGFVGALVDSDDEGGGDLSHMDSKQAGKGKTRADFTTDEEWQKHKETRETLPRAAFQYGVKRADGRKSHKELEKGAVMESKQRDQKLDGQLRKIKTLLDEKGHEHEGAFARKPKEAAEGGRERGGVYDKLPSG</sequence>
<dbReference type="OrthoDB" id="3366823at2759"/>
<feature type="region of interest" description="Disordered" evidence="1">
    <location>
        <begin position="58"/>
        <end position="136"/>
    </location>
</feature>
<dbReference type="Proteomes" id="UP000236333">
    <property type="component" value="Unassembled WGS sequence"/>
</dbReference>
<organism evidence="3 4">
    <name type="scientific">Tetrabaena socialis</name>
    <dbReference type="NCBI Taxonomy" id="47790"/>
    <lineage>
        <taxon>Eukaryota</taxon>
        <taxon>Viridiplantae</taxon>
        <taxon>Chlorophyta</taxon>
        <taxon>core chlorophytes</taxon>
        <taxon>Chlorophyceae</taxon>
        <taxon>CS clade</taxon>
        <taxon>Chlamydomonadales</taxon>
        <taxon>Tetrabaenaceae</taxon>
        <taxon>Tetrabaena</taxon>
    </lineage>
</organism>
<keyword evidence="4" id="KW-1185">Reference proteome</keyword>
<feature type="compositionally biased region" description="Basic and acidic residues" evidence="1">
    <location>
        <begin position="111"/>
        <end position="136"/>
    </location>
</feature>
<evidence type="ECO:0000259" key="2">
    <source>
        <dbReference type="Pfam" id="PF07807"/>
    </source>
</evidence>
<proteinExistence type="predicted"/>
<feature type="compositionally biased region" description="Basic and acidic residues" evidence="1">
    <location>
        <begin position="149"/>
        <end position="176"/>
    </location>
</feature>
<evidence type="ECO:0000256" key="1">
    <source>
        <dbReference type="SAM" id="MobiDB-lite"/>
    </source>
</evidence>
<comment type="caution">
    <text evidence="3">The sequence shown here is derived from an EMBL/GenBank/DDBJ whole genome shotgun (WGS) entry which is preliminary data.</text>
</comment>
<feature type="domain" description="Protein RED C-terminal" evidence="2">
    <location>
        <begin position="43"/>
        <end position="161"/>
    </location>
</feature>
<dbReference type="InterPro" id="IPR039896">
    <property type="entry name" value="Red-like"/>
</dbReference>
<name>A0A2J8AGR9_9CHLO</name>
<feature type="compositionally biased region" description="Low complexity" evidence="1">
    <location>
        <begin position="1"/>
        <end position="12"/>
    </location>
</feature>
<dbReference type="PANTHER" id="PTHR12765">
    <property type="entry name" value="RED PROTEIN IK FACTOR CYTOKINE IK"/>
    <property type="match status" value="1"/>
</dbReference>
<feature type="compositionally biased region" description="Basic and acidic residues" evidence="1">
    <location>
        <begin position="69"/>
        <end position="101"/>
    </location>
</feature>
<dbReference type="Pfam" id="PF07807">
    <property type="entry name" value="RED_C"/>
    <property type="match status" value="1"/>
</dbReference>
<dbReference type="EMBL" id="PGGS01000023">
    <property type="protein sequence ID" value="PNH11719.1"/>
    <property type="molecule type" value="Genomic_DNA"/>
</dbReference>
<dbReference type="AlphaFoldDB" id="A0A2J8AGR9"/>